<comment type="subcellular location">
    <subcellularLocation>
        <location evidence="2">Membrane</location>
        <topology evidence="2">Multi-pass membrane protein</topology>
    </subcellularLocation>
</comment>
<comment type="caution">
    <text evidence="9">The sequence shown here is derived from an EMBL/GenBank/DDBJ whole genome shotgun (WGS) entry which is preliminary data.</text>
</comment>
<evidence type="ECO:0000256" key="5">
    <source>
        <dbReference type="ARBA" id="ARBA00022679"/>
    </source>
</evidence>
<dbReference type="PRINTS" id="PR00344">
    <property type="entry name" value="BCTRLSENSOR"/>
</dbReference>
<dbReference type="Pfam" id="PF02518">
    <property type="entry name" value="HATPase_c"/>
    <property type="match status" value="1"/>
</dbReference>
<evidence type="ECO:0000256" key="2">
    <source>
        <dbReference type="ARBA" id="ARBA00004141"/>
    </source>
</evidence>
<dbReference type="EC" id="2.7.13.3" evidence="3"/>
<dbReference type="InterPro" id="IPR003594">
    <property type="entry name" value="HATPase_dom"/>
</dbReference>
<evidence type="ECO:0000256" key="3">
    <source>
        <dbReference type="ARBA" id="ARBA00012438"/>
    </source>
</evidence>
<keyword evidence="7" id="KW-0472">Membrane</keyword>
<name>A0A645JEU5_9ZZZZ</name>
<organism evidence="9">
    <name type="scientific">bioreactor metagenome</name>
    <dbReference type="NCBI Taxonomy" id="1076179"/>
    <lineage>
        <taxon>unclassified sequences</taxon>
        <taxon>metagenomes</taxon>
        <taxon>ecological metagenomes</taxon>
    </lineage>
</organism>
<accession>A0A645JEU5</accession>
<keyword evidence="6" id="KW-0418">Kinase</keyword>
<dbReference type="GO" id="GO:0000155">
    <property type="term" value="F:phosphorelay sensor kinase activity"/>
    <property type="evidence" value="ECO:0007669"/>
    <property type="project" value="TreeGrafter"/>
</dbReference>
<dbReference type="PANTHER" id="PTHR45528:SF10">
    <property type="entry name" value="METHYL-ACCEPTING CHEMOTAXIS PROTEIN"/>
    <property type="match status" value="1"/>
</dbReference>
<protein>
    <recommendedName>
        <fullName evidence="3">histidine kinase</fullName>
        <ecNumber evidence="3">2.7.13.3</ecNumber>
    </recommendedName>
</protein>
<gene>
    <name evidence="9" type="primary">kinB_7</name>
    <name evidence="9" type="ORF">SDC9_209975</name>
</gene>
<dbReference type="AlphaFoldDB" id="A0A645JEU5"/>
<proteinExistence type="predicted"/>
<evidence type="ECO:0000313" key="9">
    <source>
        <dbReference type="EMBL" id="MPN62228.1"/>
    </source>
</evidence>
<sequence>MVKEEVKEVDMKKLITQSCNDMSIKANKYSLTIVQNINHGVIRAQEDRIRQVMINLIDNAIKYSVNGKEIYVNSYWDQDKYYVEVINHSNPIPEEIFNNIFEPFVKLNEVNNKESRGLGLYLCNEIVKEHGGEIIIENDELVKVRVTLEGSM</sequence>
<dbReference type="EMBL" id="VSSQ01139950">
    <property type="protein sequence ID" value="MPN62228.1"/>
    <property type="molecule type" value="Genomic_DNA"/>
</dbReference>
<dbReference type="PANTHER" id="PTHR45528">
    <property type="entry name" value="SENSOR HISTIDINE KINASE CPXA"/>
    <property type="match status" value="1"/>
</dbReference>
<evidence type="ECO:0000256" key="4">
    <source>
        <dbReference type="ARBA" id="ARBA00022553"/>
    </source>
</evidence>
<keyword evidence="4" id="KW-0597">Phosphoprotein</keyword>
<dbReference type="GO" id="GO:0005886">
    <property type="term" value="C:plasma membrane"/>
    <property type="evidence" value="ECO:0007669"/>
    <property type="project" value="TreeGrafter"/>
</dbReference>
<dbReference type="InterPro" id="IPR050398">
    <property type="entry name" value="HssS/ArlS-like"/>
</dbReference>
<dbReference type="InterPro" id="IPR004358">
    <property type="entry name" value="Sig_transdc_His_kin-like_C"/>
</dbReference>
<dbReference type="SMART" id="SM00387">
    <property type="entry name" value="HATPase_c"/>
    <property type="match status" value="1"/>
</dbReference>
<dbReference type="PROSITE" id="PS50109">
    <property type="entry name" value="HIS_KIN"/>
    <property type="match status" value="1"/>
</dbReference>
<keyword evidence="5 9" id="KW-0808">Transferase</keyword>
<dbReference type="CDD" id="cd00075">
    <property type="entry name" value="HATPase"/>
    <property type="match status" value="1"/>
</dbReference>
<evidence type="ECO:0000259" key="8">
    <source>
        <dbReference type="PROSITE" id="PS50109"/>
    </source>
</evidence>
<evidence type="ECO:0000256" key="7">
    <source>
        <dbReference type="ARBA" id="ARBA00023136"/>
    </source>
</evidence>
<dbReference type="InterPro" id="IPR005467">
    <property type="entry name" value="His_kinase_dom"/>
</dbReference>
<evidence type="ECO:0000256" key="1">
    <source>
        <dbReference type="ARBA" id="ARBA00000085"/>
    </source>
</evidence>
<dbReference type="InterPro" id="IPR036890">
    <property type="entry name" value="HATPase_C_sf"/>
</dbReference>
<reference evidence="9" key="1">
    <citation type="submission" date="2019-08" db="EMBL/GenBank/DDBJ databases">
        <authorList>
            <person name="Kucharzyk K."/>
            <person name="Murdoch R.W."/>
            <person name="Higgins S."/>
            <person name="Loffler F."/>
        </authorList>
    </citation>
    <scope>NUCLEOTIDE SEQUENCE</scope>
</reference>
<feature type="domain" description="Histidine kinase" evidence="8">
    <location>
        <begin position="1"/>
        <end position="152"/>
    </location>
</feature>
<comment type="catalytic activity">
    <reaction evidence="1">
        <text>ATP + protein L-histidine = ADP + protein N-phospho-L-histidine.</text>
        <dbReference type="EC" id="2.7.13.3"/>
    </reaction>
</comment>
<dbReference type="Gene3D" id="3.30.565.10">
    <property type="entry name" value="Histidine kinase-like ATPase, C-terminal domain"/>
    <property type="match status" value="1"/>
</dbReference>
<evidence type="ECO:0000256" key="6">
    <source>
        <dbReference type="ARBA" id="ARBA00022777"/>
    </source>
</evidence>
<dbReference type="SUPFAM" id="SSF55874">
    <property type="entry name" value="ATPase domain of HSP90 chaperone/DNA topoisomerase II/histidine kinase"/>
    <property type="match status" value="1"/>
</dbReference>